<evidence type="ECO:0000256" key="10">
    <source>
        <dbReference type="RuleBase" id="RU003423"/>
    </source>
</evidence>
<evidence type="ECO:0000256" key="7">
    <source>
        <dbReference type="ARBA" id="ARBA00022823"/>
    </source>
</evidence>
<feature type="domain" description="Lipoyl-binding" evidence="12">
    <location>
        <begin position="8"/>
        <end position="83"/>
    </location>
</feature>
<gene>
    <name evidence="13" type="ORF">R4315_31530</name>
</gene>
<dbReference type="SUPFAM" id="SSF51230">
    <property type="entry name" value="Single hybrid motif"/>
    <property type="match status" value="1"/>
</dbReference>
<protein>
    <recommendedName>
        <fullName evidence="10">Dihydrolipoamide acetyltransferase component of pyruvate dehydrogenase complex</fullName>
        <ecNumber evidence="10">2.3.1.-</ecNumber>
    </recommendedName>
</protein>
<dbReference type="Pfam" id="PF00198">
    <property type="entry name" value="2-oxoacid_dh"/>
    <property type="match status" value="1"/>
</dbReference>
<evidence type="ECO:0000256" key="11">
    <source>
        <dbReference type="SAM" id="MobiDB-lite"/>
    </source>
</evidence>
<comment type="caution">
    <text evidence="13">The sequence shown here is derived from an EMBL/GenBank/DDBJ whole genome shotgun (WGS) entry which is preliminary data.</text>
</comment>
<dbReference type="InterPro" id="IPR023213">
    <property type="entry name" value="CAT-like_dom_sf"/>
</dbReference>
<evidence type="ECO:0000256" key="4">
    <source>
        <dbReference type="ARBA" id="ARBA00007317"/>
    </source>
</evidence>
<dbReference type="InterPro" id="IPR011053">
    <property type="entry name" value="Single_hybrid_motif"/>
</dbReference>
<accession>A0AAE4V549</accession>
<dbReference type="Pfam" id="PF00364">
    <property type="entry name" value="Biotin_lipoyl"/>
    <property type="match status" value="1"/>
</dbReference>
<reference evidence="13" key="1">
    <citation type="submission" date="2023-10" db="EMBL/GenBank/DDBJ databases">
        <title>Development of a sustainable strategy for remediation of hydrocarbon-contaminated territories based on the waste exchange concept.</title>
        <authorList>
            <person name="Krivoruchko A."/>
        </authorList>
    </citation>
    <scope>NUCLEOTIDE SEQUENCE</scope>
    <source>
        <strain evidence="13">IEGM 68</strain>
    </source>
</reference>
<dbReference type="PANTHER" id="PTHR43416">
    <property type="entry name" value="DIHYDROLIPOYLLYSINE-RESIDUE SUCCINYLTRANSFERASE COMPONENT OF 2-OXOGLUTARATE DEHYDROGENASE COMPLEX, MITOCHONDRIAL-RELATED"/>
    <property type="match status" value="1"/>
</dbReference>
<evidence type="ECO:0000259" key="12">
    <source>
        <dbReference type="PROSITE" id="PS50968"/>
    </source>
</evidence>
<name>A0AAE4V549_9NOCA</name>
<dbReference type="AlphaFoldDB" id="A0AAE4V549"/>
<keyword evidence="7 10" id="KW-0450">Lipoyl</keyword>
<dbReference type="CDD" id="cd06849">
    <property type="entry name" value="lipoyl_domain"/>
    <property type="match status" value="1"/>
</dbReference>
<proteinExistence type="inferred from homology"/>
<dbReference type="RefSeq" id="WP_317769406.1">
    <property type="nucleotide sequence ID" value="NZ_JAWLUP010000293.1"/>
</dbReference>
<comment type="catalytic activity">
    <reaction evidence="9">
        <text>N(6)-[(R)-dihydrolipoyl]-L-lysyl-[protein] + succinyl-CoA = N(6)-[(R)-S(8)-succinyldihydrolipoyl]-L-lysyl-[protein] + CoA</text>
        <dbReference type="Rhea" id="RHEA:15213"/>
        <dbReference type="Rhea" id="RHEA-COMP:10475"/>
        <dbReference type="Rhea" id="RHEA-COMP:20092"/>
        <dbReference type="ChEBI" id="CHEBI:57287"/>
        <dbReference type="ChEBI" id="CHEBI:57292"/>
        <dbReference type="ChEBI" id="CHEBI:83100"/>
        <dbReference type="ChEBI" id="CHEBI:83120"/>
        <dbReference type="EC" id="2.3.1.61"/>
    </reaction>
</comment>
<comment type="cofactor">
    <cofactor evidence="1 10">
        <name>(R)-lipoate</name>
        <dbReference type="ChEBI" id="CHEBI:83088"/>
    </cofactor>
</comment>
<evidence type="ECO:0000313" key="13">
    <source>
        <dbReference type="EMBL" id="MDV7269051.1"/>
    </source>
</evidence>
<dbReference type="InterPro" id="IPR003016">
    <property type="entry name" value="2-oxoA_DH_lipoyl-BS"/>
</dbReference>
<feature type="compositionally biased region" description="Low complexity" evidence="11">
    <location>
        <begin position="105"/>
        <end position="118"/>
    </location>
</feature>
<dbReference type="EC" id="2.3.1.-" evidence="10"/>
<dbReference type="PROSITE" id="PS50968">
    <property type="entry name" value="BIOTINYL_LIPOYL"/>
    <property type="match status" value="1"/>
</dbReference>
<dbReference type="InterPro" id="IPR000089">
    <property type="entry name" value="Biotin_lipoyl"/>
</dbReference>
<evidence type="ECO:0000256" key="8">
    <source>
        <dbReference type="ARBA" id="ARBA00023315"/>
    </source>
</evidence>
<dbReference type="PROSITE" id="PS00189">
    <property type="entry name" value="LIPOYL"/>
    <property type="match status" value="1"/>
</dbReference>
<keyword evidence="6 10" id="KW-0808">Transferase</keyword>
<feature type="non-terminal residue" evidence="13">
    <location>
        <position position="206"/>
    </location>
</feature>
<evidence type="ECO:0000256" key="2">
    <source>
        <dbReference type="ARBA" id="ARBA00004052"/>
    </source>
</evidence>
<dbReference type="GO" id="GO:0005829">
    <property type="term" value="C:cytosol"/>
    <property type="evidence" value="ECO:0007669"/>
    <property type="project" value="TreeGrafter"/>
</dbReference>
<dbReference type="GO" id="GO:0004149">
    <property type="term" value="F:dihydrolipoyllysine-residue succinyltransferase activity"/>
    <property type="evidence" value="ECO:0007669"/>
    <property type="project" value="UniProtKB-EC"/>
</dbReference>
<evidence type="ECO:0000256" key="3">
    <source>
        <dbReference type="ARBA" id="ARBA00005145"/>
    </source>
</evidence>
<evidence type="ECO:0000256" key="5">
    <source>
        <dbReference type="ARBA" id="ARBA00022532"/>
    </source>
</evidence>
<feature type="region of interest" description="Disordered" evidence="11">
    <location>
        <begin position="88"/>
        <end position="155"/>
    </location>
</feature>
<comment type="function">
    <text evidence="2">E2 component of the 2-oxoglutarate dehydrogenase (OGDH) complex which catalyzes the second step in the conversion of 2-oxoglutarate to succinyl-CoA and CO(2).</text>
</comment>
<evidence type="ECO:0000256" key="6">
    <source>
        <dbReference type="ARBA" id="ARBA00022679"/>
    </source>
</evidence>
<dbReference type="Gene3D" id="3.30.559.10">
    <property type="entry name" value="Chloramphenicol acetyltransferase-like domain"/>
    <property type="match status" value="1"/>
</dbReference>
<organism evidence="13 14">
    <name type="scientific">Rhodococcus oxybenzonivorans</name>
    <dbReference type="NCBI Taxonomy" id="1990687"/>
    <lineage>
        <taxon>Bacteria</taxon>
        <taxon>Bacillati</taxon>
        <taxon>Actinomycetota</taxon>
        <taxon>Actinomycetes</taxon>
        <taxon>Mycobacteriales</taxon>
        <taxon>Nocardiaceae</taxon>
        <taxon>Rhodococcus</taxon>
    </lineage>
</organism>
<dbReference type="InterPro" id="IPR050537">
    <property type="entry name" value="2-oxoacid_dehydrogenase"/>
</dbReference>
<evidence type="ECO:0000256" key="9">
    <source>
        <dbReference type="ARBA" id="ARBA00052761"/>
    </source>
</evidence>
<keyword evidence="5" id="KW-0816">Tricarboxylic acid cycle</keyword>
<dbReference type="SUPFAM" id="SSF52777">
    <property type="entry name" value="CoA-dependent acyltransferases"/>
    <property type="match status" value="1"/>
</dbReference>
<comment type="similarity">
    <text evidence="4 10">Belongs to the 2-oxoacid dehydrogenase family.</text>
</comment>
<dbReference type="EMBL" id="JAWLUP010000293">
    <property type="protein sequence ID" value="MDV7269051.1"/>
    <property type="molecule type" value="Genomic_DNA"/>
</dbReference>
<evidence type="ECO:0000256" key="1">
    <source>
        <dbReference type="ARBA" id="ARBA00001938"/>
    </source>
</evidence>
<evidence type="ECO:0000313" key="14">
    <source>
        <dbReference type="Proteomes" id="UP001185863"/>
    </source>
</evidence>
<dbReference type="PANTHER" id="PTHR43416:SF8">
    <property type="entry name" value="LIPOAMIDE ACYLTRANSFERASE COMPONENT OF BRANCHED-CHAIN ALPHA-KETO ACID DEHYDROGENASE COMPLEX"/>
    <property type="match status" value="1"/>
</dbReference>
<dbReference type="Proteomes" id="UP001185863">
    <property type="component" value="Unassembled WGS sequence"/>
</dbReference>
<keyword evidence="8 10" id="KW-0012">Acyltransferase</keyword>
<dbReference type="Gene3D" id="2.40.50.100">
    <property type="match status" value="1"/>
</dbReference>
<comment type="pathway">
    <text evidence="3">Amino-acid degradation; L-lysine degradation via saccharopine pathway; glutaryl-CoA from L-lysine: step 6/6.</text>
</comment>
<feature type="compositionally biased region" description="Pro residues" evidence="11">
    <location>
        <begin position="119"/>
        <end position="139"/>
    </location>
</feature>
<dbReference type="InterPro" id="IPR001078">
    <property type="entry name" value="2-oxoacid_DH_actylTfrase"/>
</dbReference>
<dbReference type="GO" id="GO:0006099">
    <property type="term" value="P:tricarboxylic acid cycle"/>
    <property type="evidence" value="ECO:0007669"/>
    <property type="project" value="UniProtKB-KW"/>
</dbReference>
<sequence length="206" mass="21539">MTTEQLEGTTVRMPALGENVDEGTITRWLKQPGDRIEAEEPLLEVATDKVDTEIPSPVGGILQRILADEDDVVTVGAELAVITDSSDGAAAAPTNASPAPPVQAPPAVSAPTAAAAPPVSAPTVPPTPKPEPTPEPTLAPPAQREQAASDDSVTEKLPRIRRTIAQRMVESLQTSAQLTTVLEVDVTAIARLRAAHKDDFLARTGL</sequence>